<dbReference type="Gene3D" id="3.30.200.20">
    <property type="entry name" value="Phosphorylase Kinase, domain 1"/>
    <property type="match status" value="1"/>
</dbReference>
<comment type="caution">
    <text evidence="7">The sequence shown here is derived from an EMBL/GenBank/DDBJ whole genome shotgun (WGS) entry which is preliminary data.</text>
</comment>
<dbReference type="EC" id="2.7.1.100" evidence="7"/>
<organism evidence="7 8">
    <name type="scientific">Dyadobacter linearis</name>
    <dbReference type="NCBI Taxonomy" id="2823330"/>
    <lineage>
        <taxon>Bacteria</taxon>
        <taxon>Pseudomonadati</taxon>
        <taxon>Bacteroidota</taxon>
        <taxon>Cytophagia</taxon>
        <taxon>Cytophagales</taxon>
        <taxon>Spirosomataceae</taxon>
        <taxon>Dyadobacter</taxon>
    </lineage>
</organism>
<dbReference type="InterPro" id="IPR011009">
    <property type="entry name" value="Kinase-like_dom_sf"/>
</dbReference>
<sequence length="334" mass="37766">MFILSANDIATLETYLQNQGWLINGERISQVSVPGEGNMNYVLRLTTPDRSFIVKQSRGYVEKYPHISAPADRVLMEGAFYQTTSVDPLIADFTPDLIGIDTVNNIMALEDLGRASDFIPLYNSLKALEIWQVAQLTDFLSTLHTRFSCESTPDSLKNKAMRALNHQHIFEYPFMKENGFDLDTVQPGLQAVATVYKSDDELKAQVAHLGQTYLSDGKCLLHGDFYPGSWLDTTQGIKIIDPEFCFYGPAEFDLGVMIAHLYLAGQNKAIVDFTLDRYNLINQIDYFTLNQFVGIEIIRRLIGLAQLPLQRTLQQKQELLRFARTLILPHTSAD</sequence>
<evidence type="ECO:0000259" key="6">
    <source>
        <dbReference type="Pfam" id="PF01636"/>
    </source>
</evidence>
<protein>
    <submittedName>
        <fullName evidence="7">Methylthioribose kinase</fullName>
        <ecNumber evidence="7">2.7.1.100</ecNumber>
    </submittedName>
</protein>
<dbReference type="PANTHER" id="PTHR34273">
    <property type="entry name" value="METHYLTHIORIBOSE KINASE"/>
    <property type="match status" value="1"/>
</dbReference>
<dbReference type="Gene3D" id="3.90.1200.10">
    <property type="match status" value="1"/>
</dbReference>
<dbReference type="SUPFAM" id="SSF56112">
    <property type="entry name" value="Protein kinase-like (PK-like)"/>
    <property type="match status" value="1"/>
</dbReference>
<evidence type="ECO:0000313" key="7">
    <source>
        <dbReference type="EMBL" id="CAG5074602.1"/>
    </source>
</evidence>
<keyword evidence="3" id="KW-0547">Nucleotide-binding</keyword>
<name>A0ABM8UY53_9BACT</name>
<dbReference type="Pfam" id="PF01636">
    <property type="entry name" value="APH"/>
    <property type="match status" value="1"/>
</dbReference>
<evidence type="ECO:0000256" key="3">
    <source>
        <dbReference type="ARBA" id="ARBA00022741"/>
    </source>
</evidence>
<gene>
    <name evidence="7" type="primary">mtnK</name>
    <name evidence="7" type="ORF">DYBT9623_05289</name>
</gene>
<keyword evidence="5" id="KW-0067">ATP-binding</keyword>
<dbReference type="EMBL" id="CAJRAU010000012">
    <property type="protein sequence ID" value="CAG5074602.1"/>
    <property type="molecule type" value="Genomic_DNA"/>
</dbReference>
<evidence type="ECO:0000256" key="2">
    <source>
        <dbReference type="ARBA" id="ARBA00022679"/>
    </source>
</evidence>
<evidence type="ECO:0000256" key="1">
    <source>
        <dbReference type="ARBA" id="ARBA00010165"/>
    </source>
</evidence>
<keyword evidence="4 7" id="KW-0418">Kinase</keyword>
<feature type="domain" description="Aminoglycoside phosphotransferase" evidence="6">
    <location>
        <begin position="201"/>
        <end position="267"/>
    </location>
</feature>
<dbReference type="GO" id="GO:0046522">
    <property type="term" value="F:S-methyl-5-thioribose kinase activity"/>
    <property type="evidence" value="ECO:0007669"/>
    <property type="project" value="UniProtKB-EC"/>
</dbReference>
<evidence type="ECO:0000256" key="4">
    <source>
        <dbReference type="ARBA" id="ARBA00022777"/>
    </source>
</evidence>
<reference evidence="7 8" key="1">
    <citation type="submission" date="2021-04" db="EMBL/GenBank/DDBJ databases">
        <authorList>
            <person name="Rodrigo-Torres L."/>
            <person name="Arahal R. D."/>
            <person name="Lucena T."/>
        </authorList>
    </citation>
    <scope>NUCLEOTIDE SEQUENCE [LARGE SCALE GENOMIC DNA]</scope>
    <source>
        <strain evidence="7 8">CECT 9623</strain>
    </source>
</reference>
<evidence type="ECO:0000313" key="8">
    <source>
        <dbReference type="Proteomes" id="UP000679725"/>
    </source>
</evidence>
<dbReference type="RefSeq" id="WP_215236521.1">
    <property type="nucleotide sequence ID" value="NZ_CAJRAU010000012.1"/>
</dbReference>
<dbReference type="InterPro" id="IPR002575">
    <property type="entry name" value="Aminoglycoside_PTrfase"/>
</dbReference>
<comment type="similarity">
    <text evidence="1">Belongs to the methylthioribose kinase family.</text>
</comment>
<evidence type="ECO:0000256" key="5">
    <source>
        <dbReference type="ARBA" id="ARBA00022840"/>
    </source>
</evidence>
<accession>A0ABM8UY53</accession>
<keyword evidence="8" id="KW-1185">Reference proteome</keyword>
<proteinExistence type="inferred from homology"/>
<keyword evidence="2 7" id="KW-0808">Transferase</keyword>
<dbReference type="Proteomes" id="UP000679725">
    <property type="component" value="Unassembled WGS sequence"/>
</dbReference>
<dbReference type="PANTHER" id="PTHR34273:SF2">
    <property type="entry name" value="METHYLTHIORIBOSE KINASE"/>
    <property type="match status" value="1"/>
</dbReference>